<keyword evidence="2" id="KW-1003">Cell membrane</keyword>
<gene>
    <name evidence="10" type="ordered locus">Arnit_1933</name>
</gene>
<evidence type="ECO:0000256" key="1">
    <source>
        <dbReference type="ARBA" id="ARBA00004401"/>
    </source>
</evidence>
<feature type="domain" description="PpiC" evidence="9">
    <location>
        <begin position="239"/>
        <end position="355"/>
    </location>
</feature>
<dbReference type="HOGENOM" id="CLU_552854_0_0_7"/>
<comment type="subcellular location">
    <subcellularLocation>
        <location evidence="1">Cell membrane</location>
        <topology evidence="1">Single-pass type II membrane protein</topology>
    </subcellularLocation>
</comment>
<evidence type="ECO:0000256" key="4">
    <source>
        <dbReference type="ARBA" id="ARBA00022989"/>
    </source>
</evidence>
<dbReference type="SUPFAM" id="SSF109998">
    <property type="entry name" value="Triger factor/SurA peptide-binding domain-like"/>
    <property type="match status" value="1"/>
</dbReference>
<dbReference type="STRING" id="572480.Arnit_1933"/>
<dbReference type="eggNOG" id="COG0760">
    <property type="taxonomic scope" value="Bacteria"/>
</dbReference>
<evidence type="ECO:0000256" key="3">
    <source>
        <dbReference type="ARBA" id="ARBA00022692"/>
    </source>
</evidence>
<dbReference type="Proteomes" id="UP000000939">
    <property type="component" value="Chromosome"/>
</dbReference>
<evidence type="ECO:0000256" key="2">
    <source>
        <dbReference type="ARBA" id="ARBA00022475"/>
    </source>
</evidence>
<dbReference type="InterPro" id="IPR000297">
    <property type="entry name" value="PPIase_PpiC"/>
</dbReference>
<sequence length="488" mass="55690" precursor="true">MLTWMQRHKKWLVITIWISVIAFVGAGFVGWGSYQYGSSSGSVAVVGDRKISVEEYQREYSSLYRQYSQVYGNKFNQEMAKRIGLPDAALSLVIQKNLILSYADDLGLLVTDKDIAKELVQMPSFIKDGKFDKELYVKVLSQNGTTPVVYEKSLKRDLLLQKVESLLNFTPQANEVHNLAKLLFSQDDVSIKLLDPKSIKVDVTDEKLKEYWSTNKIKYLSTDSYDLEISKLPVKIITPSENELKEHYAKFKTDYKKEDGKLKTFDEAKDDMIKVISLKESKKDALRKYLTLKKGEAKFDKTETIYEDKLPFSAENINEIKTSKLGVVLKPFEDKDGFTIVKVLKKNDPKPLSYELSKDMVKADYIDIQRSEKMKALVANELKNFTGEDLGFVSRKSIDKIKGLTANEAYSFLSKLFIAKEKEGQIDINGKVIVYKVNSSKLADNITKEEESSVNDILSKLERTELMNNLINNLKSKYEVISSSDSKE</sequence>
<feature type="transmembrane region" description="Helical" evidence="8">
    <location>
        <begin position="12"/>
        <end position="34"/>
    </location>
</feature>
<keyword evidence="3 8" id="KW-0812">Transmembrane</keyword>
<dbReference type="GO" id="GO:0003755">
    <property type="term" value="F:peptidyl-prolyl cis-trans isomerase activity"/>
    <property type="evidence" value="ECO:0007669"/>
    <property type="project" value="InterPro"/>
</dbReference>
<evidence type="ECO:0000256" key="6">
    <source>
        <dbReference type="ARBA" id="ARBA00023186"/>
    </source>
</evidence>
<dbReference type="AlphaFoldDB" id="D5V203"/>
<dbReference type="GO" id="GO:0005886">
    <property type="term" value="C:plasma membrane"/>
    <property type="evidence" value="ECO:0007669"/>
    <property type="project" value="UniProtKB-SubCell"/>
</dbReference>
<dbReference type="OrthoDB" id="9788030at2"/>
<evidence type="ECO:0000313" key="11">
    <source>
        <dbReference type="Proteomes" id="UP000000939"/>
    </source>
</evidence>
<reference evidence="10 11" key="1">
    <citation type="journal article" date="2010" name="Stand. Genomic Sci.">
        <title>Complete genome sequence of Arcobacter nitrofigilis type strain (CI).</title>
        <authorList>
            <person name="Pati A."/>
            <person name="Gronow S."/>
            <person name="Lapidus A."/>
            <person name="Copeland A."/>
            <person name="Glavina Del Rio T."/>
            <person name="Nolan M."/>
            <person name="Lucas S."/>
            <person name="Tice H."/>
            <person name="Cheng J.F."/>
            <person name="Han C."/>
            <person name="Chertkov O."/>
            <person name="Bruce D."/>
            <person name="Tapia R."/>
            <person name="Goodwin L."/>
            <person name="Pitluck S."/>
            <person name="Liolios K."/>
            <person name="Ivanova N."/>
            <person name="Mavromatis K."/>
            <person name="Chen A."/>
            <person name="Palaniappan K."/>
            <person name="Land M."/>
            <person name="Hauser L."/>
            <person name="Chang Y.J."/>
            <person name="Jeffries C.D."/>
            <person name="Detter J.C."/>
            <person name="Rohde M."/>
            <person name="Goker M."/>
            <person name="Bristow J."/>
            <person name="Eisen J.A."/>
            <person name="Markowitz V."/>
            <person name="Hugenholtz P."/>
            <person name="Klenk H.P."/>
            <person name="Kyrpides N.C."/>
        </authorList>
    </citation>
    <scope>NUCLEOTIDE SEQUENCE [LARGE SCALE GENOMIC DNA]</scope>
    <source>
        <strain evidence="11">ATCC 33309 / DSM 7299 / CCUG 15893 / LMG 7604 / NCTC 12251 / CI</strain>
    </source>
</reference>
<dbReference type="KEGG" id="ant:Arnit_1933"/>
<dbReference type="Pfam" id="PF13145">
    <property type="entry name" value="Rotamase_2"/>
    <property type="match status" value="1"/>
</dbReference>
<dbReference type="InterPro" id="IPR027304">
    <property type="entry name" value="Trigger_fact/SurA_dom_sf"/>
</dbReference>
<dbReference type="PANTHER" id="PTHR47529:SF1">
    <property type="entry name" value="PERIPLASMIC CHAPERONE PPID"/>
    <property type="match status" value="1"/>
</dbReference>
<organism evidence="10 11">
    <name type="scientific">Arcobacter nitrofigilis (strain ATCC 33309 / DSM 7299 / CCUG 15893 / LMG 7604 / NCTC 12251 / CI)</name>
    <name type="common">Campylobacter nitrofigilis</name>
    <dbReference type="NCBI Taxonomy" id="572480"/>
    <lineage>
        <taxon>Bacteria</taxon>
        <taxon>Pseudomonadati</taxon>
        <taxon>Campylobacterota</taxon>
        <taxon>Epsilonproteobacteria</taxon>
        <taxon>Campylobacterales</taxon>
        <taxon>Arcobacteraceae</taxon>
        <taxon>Arcobacter</taxon>
    </lineage>
</organism>
<dbReference type="EMBL" id="CP001999">
    <property type="protein sequence ID" value="ADG93587.1"/>
    <property type="molecule type" value="Genomic_DNA"/>
</dbReference>
<keyword evidence="4 8" id="KW-1133">Transmembrane helix</keyword>
<dbReference type="Gene3D" id="1.10.4030.10">
    <property type="entry name" value="Porin chaperone SurA, peptide-binding domain"/>
    <property type="match status" value="1"/>
</dbReference>
<dbReference type="InterPro" id="IPR052029">
    <property type="entry name" value="PpiD_chaperone"/>
</dbReference>
<dbReference type="PANTHER" id="PTHR47529">
    <property type="entry name" value="PEPTIDYL-PROLYL CIS-TRANS ISOMERASE D"/>
    <property type="match status" value="1"/>
</dbReference>
<proteinExistence type="inferred from homology"/>
<keyword evidence="6" id="KW-0143">Chaperone</keyword>
<evidence type="ECO:0000313" key="10">
    <source>
        <dbReference type="EMBL" id="ADG93587.1"/>
    </source>
</evidence>
<keyword evidence="11" id="KW-1185">Reference proteome</keyword>
<evidence type="ECO:0000256" key="8">
    <source>
        <dbReference type="SAM" id="Phobius"/>
    </source>
</evidence>
<name>D5V203_ARCNC</name>
<dbReference type="RefSeq" id="WP_013135732.1">
    <property type="nucleotide sequence ID" value="NC_014166.1"/>
</dbReference>
<evidence type="ECO:0000256" key="7">
    <source>
        <dbReference type="ARBA" id="ARBA00038408"/>
    </source>
</evidence>
<evidence type="ECO:0000256" key="5">
    <source>
        <dbReference type="ARBA" id="ARBA00023136"/>
    </source>
</evidence>
<comment type="similarity">
    <text evidence="7">Belongs to the PpiD chaperone family.</text>
</comment>
<keyword evidence="5 8" id="KW-0472">Membrane</keyword>
<accession>D5V203</accession>
<dbReference type="Pfam" id="PF13624">
    <property type="entry name" value="SurA_N_3"/>
    <property type="match status" value="1"/>
</dbReference>
<evidence type="ECO:0000259" key="9">
    <source>
        <dbReference type="Pfam" id="PF13145"/>
    </source>
</evidence>
<protein>
    <recommendedName>
        <fullName evidence="9">PpiC domain-containing protein</fullName>
    </recommendedName>
</protein>